<dbReference type="Proteomes" id="UP000003303">
    <property type="component" value="Unassembled WGS sequence"/>
</dbReference>
<dbReference type="OrthoDB" id="9777362at2"/>
<evidence type="ECO:0000256" key="1">
    <source>
        <dbReference type="ARBA" id="ARBA00001966"/>
    </source>
</evidence>
<evidence type="ECO:0000313" key="7">
    <source>
        <dbReference type="Proteomes" id="UP000003303"/>
    </source>
</evidence>
<dbReference type="eggNOG" id="COG0761">
    <property type="taxonomic scope" value="Bacteria"/>
</dbReference>
<sequence>MKANNQIGRVEIDPESGFCFGVIKAVSRAEEILRQEHGEPLYCLGDIVHNRAQVDRLESLGMRTIDHEQFSHLSNARVLYRAHGEPPASYTYAAENGIEVVDATCPVVLRLQQKVRQAYLQHANDDTQIVIFGKPGHAEVNGLVGQTDGKAIVVREPKDLDLVDFARSIELFSQTTMQEDQLEEMLSLIQSRLSDTATLVSHNTICQQVSRRIPNIREFAKSHDRIFFVSDQKSSNGRVLYQNCLEVNPNTTFITYPSELTYDLVPSHEESIGVCGATSTSREQLQEIAEIITRWMQQRQNAAQSN</sequence>
<protein>
    <submittedName>
        <fullName evidence="6">LytB protein</fullName>
    </submittedName>
</protein>
<dbReference type="Pfam" id="PF02401">
    <property type="entry name" value="LYTB"/>
    <property type="match status" value="1"/>
</dbReference>
<comment type="caution">
    <text evidence="6">The sequence shown here is derived from an EMBL/GenBank/DDBJ whole genome shotgun (WGS) entry which is preliminary data.</text>
</comment>
<dbReference type="Gene3D" id="3.40.1010.20">
    <property type="entry name" value="4-hydroxy-3-methylbut-2-enyl diphosphate reductase, catalytic domain"/>
    <property type="match status" value="2"/>
</dbReference>
<comment type="cofactor">
    <cofactor evidence="1">
        <name>[4Fe-4S] cluster</name>
        <dbReference type="ChEBI" id="CHEBI:49883"/>
    </cofactor>
</comment>
<dbReference type="PANTHER" id="PTHR30426:SF0">
    <property type="entry name" value="4-HYDROXY-3-METHYLBUT-2-ENYL DIPHOSPHATE REDUCTASE"/>
    <property type="match status" value="1"/>
</dbReference>
<keyword evidence="7" id="KW-1185">Reference proteome</keyword>
<dbReference type="STRING" id="596327.PORUE0001_0080"/>
<gene>
    <name evidence="6" type="ORF">PORUE0001_0080</name>
</gene>
<reference evidence="6 7" key="1">
    <citation type="submission" date="2009-04" db="EMBL/GenBank/DDBJ databases">
        <authorList>
            <person name="Sebastian Y."/>
            <person name="Madupu R."/>
            <person name="Durkin A.S."/>
            <person name="Torralba M."/>
            <person name="Methe B."/>
            <person name="Sutton G.G."/>
            <person name="Strausberg R.L."/>
            <person name="Nelson K.E."/>
        </authorList>
    </citation>
    <scope>NUCLEOTIDE SEQUENCE [LARGE SCALE GENOMIC DNA]</scope>
    <source>
        <strain evidence="6 7">60-3</strain>
    </source>
</reference>
<keyword evidence="5" id="KW-0411">Iron-sulfur</keyword>
<evidence type="ECO:0000256" key="4">
    <source>
        <dbReference type="ARBA" id="ARBA00023004"/>
    </source>
</evidence>
<dbReference type="EMBL" id="ACLR01000120">
    <property type="protein sequence ID" value="EEK17017.1"/>
    <property type="molecule type" value="Genomic_DNA"/>
</dbReference>
<evidence type="ECO:0000256" key="5">
    <source>
        <dbReference type="ARBA" id="ARBA00023014"/>
    </source>
</evidence>
<dbReference type="NCBIfam" id="NF002187">
    <property type="entry name" value="PRK01045.1-1"/>
    <property type="match status" value="1"/>
</dbReference>
<proteinExistence type="predicted"/>
<dbReference type="PANTHER" id="PTHR30426">
    <property type="entry name" value="4-HYDROXY-3-METHYLBUT-2-ENYL DIPHOSPHATE REDUCTASE"/>
    <property type="match status" value="1"/>
</dbReference>
<organism evidence="6 7">
    <name type="scientific">Porphyromonas uenonis 60-3</name>
    <dbReference type="NCBI Taxonomy" id="596327"/>
    <lineage>
        <taxon>Bacteria</taxon>
        <taxon>Pseudomonadati</taxon>
        <taxon>Bacteroidota</taxon>
        <taxon>Bacteroidia</taxon>
        <taxon>Bacteroidales</taxon>
        <taxon>Porphyromonadaceae</taxon>
        <taxon>Porphyromonas</taxon>
    </lineage>
</organism>
<keyword evidence="4" id="KW-0408">Iron</keyword>
<dbReference type="GO" id="GO:0051539">
    <property type="term" value="F:4 iron, 4 sulfur cluster binding"/>
    <property type="evidence" value="ECO:0007669"/>
    <property type="project" value="UniProtKB-KW"/>
</dbReference>
<dbReference type="CDD" id="cd13944">
    <property type="entry name" value="lytB_ispH"/>
    <property type="match status" value="1"/>
</dbReference>
<evidence type="ECO:0000256" key="3">
    <source>
        <dbReference type="ARBA" id="ARBA00022723"/>
    </source>
</evidence>
<dbReference type="NCBIfam" id="TIGR00216">
    <property type="entry name" value="ispH_lytB"/>
    <property type="match status" value="1"/>
</dbReference>
<keyword evidence="3" id="KW-0479">Metal-binding</keyword>
<dbReference type="Gene3D" id="3.40.50.11270">
    <property type="match status" value="1"/>
</dbReference>
<evidence type="ECO:0000256" key="2">
    <source>
        <dbReference type="ARBA" id="ARBA00022485"/>
    </source>
</evidence>
<dbReference type="GO" id="GO:0019288">
    <property type="term" value="P:isopentenyl diphosphate biosynthetic process, methylerythritol 4-phosphate pathway"/>
    <property type="evidence" value="ECO:0007669"/>
    <property type="project" value="InterPro"/>
</dbReference>
<name>C2MBA3_9PORP</name>
<dbReference type="GO" id="GO:0050992">
    <property type="term" value="P:dimethylallyl diphosphate biosynthetic process"/>
    <property type="evidence" value="ECO:0007669"/>
    <property type="project" value="InterPro"/>
</dbReference>
<accession>C2MBA3</accession>
<dbReference type="AlphaFoldDB" id="C2MBA3"/>
<dbReference type="InterPro" id="IPR003451">
    <property type="entry name" value="LytB/IspH"/>
</dbReference>
<keyword evidence="2" id="KW-0004">4Fe-4S</keyword>
<dbReference type="GO" id="GO:0051745">
    <property type="term" value="F:4-hydroxy-3-methylbut-2-enyl diphosphate reductase activity"/>
    <property type="evidence" value="ECO:0007669"/>
    <property type="project" value="InterPro"/>
</dbReference>
<dbReference type="GO" id="GO:0046872">
    <property type="term" value="F:metal ion binding"/>
    <property type="evidence" value="ECO:0007669"/>
    <property type="project" value="UniProtKB-KW"/>
</dbReference>
<evidence type="ECO:0000313" key="6">
    <source>
        <dbReference type="EMBL" id="EEK17017.1"/>
    </source>
</evidence>